<evidence type="ECO:0000256" key="4">
    <source>
        <dbReference type="ARBA" id="ARBA00023136"/>
    </source>
</evidence>
<dbReference type="InterPro" id="IPR011701">
    <property type="entry name" value="MFS"/>
</dbReference>
<dbReference type="PANTHER" id="PTHR23501:SF1">
    <property type="entry name" value="TRANSPORT PROTEIN HSRA-RELATED"/>
    <property type="match status" value="1"/>
</dbReference>
<reference evidence="7 8" key="1">
    <citation type="submission" date="2015-02" db="EMBL/GenBank/DDBJ databases">
        <authorList>
            <person name="Ju K.-S."/>
            <person name="Doroghazi J.R."/>
            <person name="Metcalf W."/>
        </authorList>
    </citation>
    <scope>NUCLEOTIDE SEQUENCE [LARGE SCALE GENOMIC DNA]</scope>
    <source>
        <strain evidence="7 8">NRRL B-16140</strain>
    </source>
</reference>
<feature type="transmembrane region" description="Helical" evidence="5">
    <location>
        <begin position="418"/>
        <end position="437"/>
    </location>
</feature>
<evidence type="ECO:0000256" key="5">
    <source>
        <dbReference type="SAM" id="Phobius"/>
    </source>
</evidence>
<feature type="domain" description="Major facilitator superfamily (MFS) profile" evidence="6">
    <location>
        <begin position="10"/>
        <end position="442"/>
    </location>
</feature>
<accession>A0A0F0GN46</accession>
<feature type="transmembrane region" description="Helical" evidence="5">
    <location>
        <begin position="262"/>
        <end position="284"/>
    </location>
</feature>
<keyword evidence="4 5" id="KW-0472">Membrane</keyword>
<dbReference type="PROSITE" id="PS50850">
    <property type="entry name" value="MFS"/>
    <property type="match status" value="1"/>
</dbReference>
<feature type="transmembrane region" description="Helical" evidence="5">
    <location>
        <begin position="296"/>
        <end position="316"/>
    </location>
</feature>
<dbReference type="GO" id="GO:0005886">
    <property type="term" value="C:plasma membrane"/>
    <property type="evidence" value="ECO:0007669"/>
    <property type="project" value="UniProtKB-SubCell"/>
</dbReference>
<sequence>MAPESPGRATALLVAACFFMEQLDATIVSTAAPRLGPALGVPPADISLLVSVYLLAVVVLLPLSGWLSARWGARRVFLTAIAVFTAASLACATSTSLGGLVVARVVQGAGGSMMVPIGLLVVLGTARKADIPRLLSYVVWPGLLAPVAAPALGGVITTYWHWRWIFLINVPLGLVALALAWRLVRPARPSAAAPRLDLPGVLLLGLGLGAVTTAEHLMTSASGPVVAAAVAVTGVTALTAATRHLLRSSHPLVDLRTLRTPTFRVAVIGSLLFGALVAAVPFLLPQLFSSFGWTPAQSGALVLFVFAGNIGVKPATTWLVRHVPFRRLIAVPAVCLAATAAGFALLTPSTPLPVVIGLAVVSGCARSVGLTAYSTLAFSDVPPPQMQHCNTLLAMAQQMSGVLGVSAAAAALHLGEAAAFLVLAGAGLVAAAHALRLHPAAGNAVRAG</sequence>
<dbReference type="SUPFAM" id="SSF103473">
    <property type="entry name" value="MFS general substrate transporter"/>
    <property type="match status" value="1"/>
</dbReference>
<keyword evidence="8" id="KW-1185">Reference proteome</keyword>
<feature type="transmembrane region" description="Helical" evidence="5">
    <location>
        <begin position="162"/>
        <end position="184"/>
    </location>
</feature>
<comment type="subcellular location">
    <subcellularLocation>
        <location evidence="1">Cell membrane</location>
        <topology evidence="1">Multi-pass membrane protein</topology>
    </subcellularLocation>
</comment>
<feature type="transmembrane region" description="Helical" evidence="5">
    <location>
        <begin position="76"/>
        <end position="95"/>
    </location>
</feature>
<dbReference type="Gene3D" id="1.20.1250.20">
    <property type="entry name" value="MFS general substrate transporter like domains"/>
    <property type="match status" value="1"/>
</dbReference>
<gene>
    <name evidence="7" type="ORF">UK23_31070</name>
</gene>
<evidence type="ECO:0000313" key="8">
    <source>
        <dbReference type="Proteomes" id="UP000033393"/>
    </source>
</evidence>
<dbReference type="GO" id="GO:0022857">
    <property type="term" value="F:transmembrane transporter activity"/>
    <property type="evidence" value="ECO:0007669"/>
    <property type="project" value="InterPro"/>
</dbReference>
<name>A0A0F0GN46_LENAE</name>
<feature type="transmembrane region" description="Helical" evidence="5">
    <location>
        <begin position="46"/>
        <end position="69"/>
    </location>
</feature>
<feature type="transmembrane region" description="Helical" evidence="5">
    <location>
        <begin position="101"/>
        <end position="122"/>
    </location>
</feature>
<dbReference type="PATRIC" id="fig|68170.10.peg.8059"/>
<evidence type="ECO:0000256" key="2">
    <source>
        <dbReference type="ARBA" id="ARBA00022692"/>
    </source>
</evidence>
<proteinExistence type="predicted"/>
<dbReference type="Proteomes" id="UP000033393">
    <property type="component" value="Unassembled WGS sequence"/>
</dbReference>
<keyword evidence="3 5" id="KW-1133">Transmembrane helix</keyword>
<feature type="transmembrane region" description="Helical" evidence="5">
    <location>
        <begin position="328"/>
        <end position="346"/>
    </location>
</feature>
<feature type="transmembrane region" description="Helical" evidence="5">
    <location>
        <begin position="134"/>
        <end position="156"/>
    </location>
</feature>
<evidence type="ECO:0000256" key="3">
    <source>
        <dbReference type="ARBA" id="ARBA00022989"/>
    </source>
</evidence>
<evidence type="ECO:0000259" key="6">
    <source>
        <dbReference type="PROSITE" id="PS50850"/>
    </source>
</evidence>
<feature type="transmembrane region" description="Helical" evidence="5">
    <location>
        <begin position="196"/>
        <end position="214"/>
    </location>
</feature>
<dbReference type="AlphaFoldDB" id="A0A0F0GN46"/>
<comment type="caution">
    <text evidence="7">The sequence shown here is derived from an EMBL/GenBank/DDBJ whole genome shotgun (WGS) entry which is preliminary data.</text>
</comment>
<dbReference type="Pfam" id="PF07690">
    <property type="entry name" value="MFS_1"/>
    <property type="match status" value="1"/>
</dbReference>
<dbReference type="InterPro" id="IPR020846">
    <property type="entry name" value="MFS_dom"/>
</dbReference>
<evidence type="ECO:0000256" key="1">
    <source>
        <dbReference type="ARBA" id="ARBA00004651"/>
    </source>
</evidence>
<evidence type="ECO:0000313" key="7">
    <source>
        <dbReference type="EMBL" id="KJK43991.1"/>
    </source>
</evidence>
<dbReference type="EMBL" id="JYJG01000266">
    <property type="protein sequence ID" value="KJK43991.1"/>
    <property type="molecule type" value="Genomic_DNA"/>
</dbReference>
<feature type="transmembrane region" description="Helical" evidence="5">
    <location>
        <begin position="220"/>
        <end position="241"/>
    </location>
</feature>
<dbReference type="InterPro" id="IPR036259">
    <property type="entry name" value="MFS_trans_sf"/>
</dbReference>
<keyword evidence="2 5" id="KW-0812">Transmembrane</keyword>
<dbReference type="Gene3D" id="1.20.1720.10">
    <property type="entry name" value="Multidrug resistance protein D"/>
    <property type="match status" value="1"/>
</dbReference>
<dbReference type="PANTHER" id="PTHR23501">
    <property type="entry name" value="MAJOR FACILITATOR SUPERFAMILY"/>
    <property type="match status" value="1"/>
</dbReference>
<protein>
    <recommendedName>
        <fullName evidence="6">Major facilitator superfamily (MFS) profile domain-containing protein</fullName>
    </recommendedName>
</protein>
<organism evidence="7 8">
    <name type="scientific">Lentzea aerocolonigenes</name>
    <name type="common">Lechevalieria aerocolonigenes</name>
    <name type="synonym">Saccharothrix aerocolonigenes</name>
    <dbReference type="NCBI Taxonomy" id="68170"/>
    <lineage>
        <taxon>Bacteria</taxon>
        <taxon>Bacillati</taxon>
        <taxon>Actinomycetota</taxon>
        <taxon>Actinomycetes</taxon>
        <taxon>Pseudonocardiales</taxon>
        <taxon>Pseudonocardiaceae</taxon>
        <taxon>Lentzea</taxon>
    </lineage>
</organism>